<accession>A0A1K1M9X4</accession>
<dbReference type="RefSeq" id="WP_072302127.1">
    <property type="nucleotide sequence ID" value="NZ_FPIY01000001.1"/>
</dbReference>
<organism evidence="2 3">
    <name type="scientific">Cellulophaga fucicola</name>
    <dbReference type="NCBI Taxonomy" id="76595"/>
    <lineage>
        <taxon>Bacteria</taxon>
        <taxon>Pseudomonadati</taxon>
        <taxon>Bacteroidota</taxon>
        <taxon>Flavobacteriia</taxon>
        <taxon>Flavobacteriales</taxon>
        <taxon>Flavobacteriaceae</taxon>
        <taxon>Cellulophaga</taxon>
    </lineage>
</organism>
<dbReference type="GO" id="GO:0016209">
    <property type="term" value="F:antioxidant activity"/>
    <property type="evidence" value="ECO:0007669"/>
    <property type="project" value="InterPro"/>
</dbReference>
<gene>
    <name evidence="2" type="ORF">SAMN05660313_00450</name>
</gene>
<dbReference type="InterPro" id="IPR013766">
    <property type="entry name" value="Thioredoxin_domain"/>
</dbReference>
<proteinExistence type="predicted"/>
<dbReference type="Pfam" id="PF00578">
    <property type="entry name" value="AhpC-TSA"/>
    <property type="match status" value="1"/>
</dbReference>
<dbReference type="PROSITE" id="PS51352">
    <property type="entry name" value="THIOREDOXIN_2"/>
    <property type="match status" value="1"/>
</dbReference>
<dbReference type="SUPFAM" id="SSF52833">
    <property type="entry name" value="Thioredoxin-like"/>
    <property type="match status" value="1"/>
</dbReference>
<dbReference type="EMBL" id="FPIY01000001">
    <property type="protein sequence ID" value="SFW19919.1"/>
    <property type="molecule type" value="Genomic_DNA"/>
</dbReference>
<keyword evidence="3" id="KW-1185">Reference proteome</keyword>
<evidence type="ECO:0000313" key="2">
    <source>
        <dbReference type="EMBL" id="SFW19919.1"/>
    </source>
</evidence>
<dbReference type="InterPro" id="IPR036249">
    <property type="entry name" value="Thioredoxin-like_sf"/>
</dbReference>
<dbReference type="GO" id="GO:0016491">
    <property type="term" value="F:oxidoreductase activity"/>
    <property type="evidence" value="ECO:0007669"/>
    <property type="project" value="InterPro"/>
</dbReference>
<feature type="domain" description="Thioredoxin" evidence="1">
    <location>
        <begin position="2"/>
        <end position="159"/>
    </location>
</feature>
<reference evidence="3" key="1">
    <citation type="submission" date="2016-11" db="EMBL/GenBank/DDBJ databases">
        <authorList>
            <person name="Varghese N."/>
            <person name="Submissions S."/>
        </authorList>
    </citation>
    <scope>NUCLEOTIDE SEQUENCE [LARGE SCALE GENOMIC DNA]</scope>
    <source>
        <strain evidence="3">DSM 24786</strain>
    </source>
</reference>
<dbReference type="CDD" id="cd02970">
    <property type="entry name" value="PRX_like2"/>
    <property type="match status" value="1"/>
</dbReference>
<sequence length="168" mass="19080">MIKPREKAPELSIKLVNDTTWKLSEQSPENFTLILFYRGKHCPVCQKQLEQLQKSLPKFTERGVNVIAISTDTEEIAKATHNEWAIDDIPLGYGLSIDEARKWGLFISSGIKQEPEFFAEPGLFLLTADSIVYWESIQSMPFGRPEFRDVLGGIDYILKADYPARGEA</sequence>
<protein>
    <submittedName>
        <fullName evidence="2">Peroxiredoxin</fullName>
    </submittedName>
</protein>
<dbReference type="OrthoDB" id="9809746at2"/>
<dbReference type="Proteomes" id="UP000183257">
    <property type="component" value="Unassembled WGS sequence"/>
</dbReference>
<dbReference type="AlphaFoldDB" id="A0A1K1M9X4"/>
<name>A0A1K1M9X4_9FLAO</name>
<dbReference type="InterPro" id="IPR000866">
    <property type="entry name" value="AhpC/TSA"/>
</dbReference>
<dbReference type="Gene3D" id="3.40.30.10">
    <property type="entry name" value="Glutaredoxin"/>
    <property type="match status" value="1"/>
</dbReference>
<dbReference type="STRING" id="76595.SAMN05660313_00450"/>
<evidence type="ECO:0000259" key="1">
    <source>
        <dbReference type="PROSITE" id="PS51352"/>
    </source>
</evidence>
<evidence type="ECO:0000313" key="3">
    <source>
        <dbReference type="Proteomes" id="UP000183257"/>
    </source>
</evidence>